<sequence>MNIAIAVRSARNYHHHHPLSLFPRPAKPPCLGQRTAGAVSFRTLSTQSNRQQESKDDSTNINMDKRKEGDDSPAEMKTGDAMAHSFGEGYSTRSDEEGFGGIYGGNDSCKVTKARDIDEDHPEHDKSQGSEVKEKEKARHQTTVAS</sequence>
<protein>
    <submittedName>
        <fullName evidence="3">Uncharacterized protein LOC115740117</fullName>
    </submittedName>
</protein>
<organism evidence="2 3">
    <name type="scientific">Rhodamnia argentea</name>
    <dbReference type="NCBI Taxonomy" id="178133"/>
    <lineage>
        <taxon>Eukaryota</taxon>
        <taxon>Viridiplantae</taxon>
        <taxon>Streptophyta</taxon>
        <taxon>Embryophyta</taxon>
        <taxon>Tracheophyta</taxon>
        <taxon>Spermatophyta</taxon>
        <taxon>Magnoliopsida</taxon>
        <taxon>eudicotyledons</taxon>
        <taxon>Gunneridae</taxon>
        <taxon>Pentapetalae</taxon>
        <taxon>rosids</taxon>
        <taxon>malvids</taxon>
        <taxon>Myrtales</taxon>
        <taxon>Myrtaceae</taxon>
        <taxon>Myrtoideae</taxon>
        <taxon>Myrteae</taxon>
        <taxon>Australasian group</taxon>
        <taxon>Rhodamnia</taxon>
    </lineage>
</organism>
<dbReference type="GeneID" id="115740117"/>
<dbReference type="OrthoDB" id="1702799at2759"/>
<evidence type="ECO:0000313" key="3">
    <source>
        <dbReference type="RefSeq" id="XP_030529358.1"/>
    </source>
</evidence>
<feature type="compositionally biased region" description="Basic and acidic residues" evidence="1">
    <location>
        <begin position="52"/>
        <end position="70"/>
    </location>
</feature>
<dbReference type="KEGG" id="rarg:115740117"/>
<name>A0A8B8P630_9MYRT</name>
<dbReference type="AlphaFoldDB" id="A0A8B8P630"/>
<dbReference type="PANTHER" id="PTHR36410:SF1">
    <property type="entry name" value="EXPRESSED PROTEIN"/>
    <property type="match status" value="1"/>
</dbReference>
<proteinExistence type="predicted"/>
<dbReference type="Proteomes" id="UP000827889">
    <property type="component" value="Chromosome 1"/>
</dbReference>
<reference evidence="2" key="1">
    <citation type="submission" date="2025-05" db="UniProtKB">
        <authorList>
            <consortium name="RefSeq"/>
        </authorList>
    </citation>
    <scope>NUCLEOTIDE SEQUENCE [LARGE SCALE GENOMIC DNA]</scope>
</reference>
<keyword evidence="2" id="KW-1185">Reference proteome</keyword>
<feature type="compositionally biased region" description="Basic and acidic residues" evidence="1">
    <location>
        <begin position="113"/>
        <end position="139"/>
    </location>
</feature>
<feature type="compositionally biased region" description="Polar residues" evidence="1">
    <location>
        <begin position="42"/>
        <end position="51"/>
    </location>
</feature>
<reference evidence="3" key="2">
    <citation type="submission" date="2025-08" db="UniProtKB">
        <authorList>
            <consortium name="RefSeq"/>
        </authorList>
    </citation>
    <scope>IDENTIFICATION</scope>
    <source>
        <tissue evidence="3">Leaf</tissue>
    </source>
</reference>
<dbReference type="PANTHER" id="PTHR36410">
    <property type="entry name" value="EXPRESSED PROTEIN"/>
    <property type="match status" value="1"/>
</dbReference>
<gene>
    <name evidence="3" type="primary">LOC115740117</name>
</gene>
<dbReference type="RefSeq" id="XP_030529358.1">
    <property type="nucleotide sequence ID" value="XM_030673498.2"/>
</dbReference>
<evidence type="ECO:0000313" key="2">
    <source>
        <dbReference type="Proteomes" id="UP000827889"/>
    </source>
</evidence>
<evidence type="ECO:0000256" key="1">
    <source>
        <dbReference type="SAM" id="MobiDB-lite"/>
    </source>
</evidence>
<feature type="region of interest" description="Disordered" evidence="1">
    <location>
        <begin position="17"/>
        <end position="146"/>
    </location>
</feature>
<accession>A0A8B8P630</accession>